<accession>A0A512D7I7</accession>
<evidence type="ECO:0000259" key="2">
    <source>
        <dbReference type="Pfam" id="PF13453"/>
    </source>
</evidence>
<dbReference type="Pfam" id="PF13453">
    <property type="entry name" value="Zn_ribbon_TFIIB"/>
    <property type="match status" value="1"/>
</dbReference>
<evidence type="ECO:0000313" key="4">
    <source>
        <dbReference type="Proteomes" id="UP000321181"/>
    </source>
</evidence>
<feature type="compositionally biased region" description="Basic and acidic residues" evidence="1">
    <location>
        <begin position="86"/>
        <end position="129"/>
    </location>
</feature>
<dbReference type="InterPro" id="IPR027392">
    <property type="entry name" value="TF_Znf"/>
</dbReference>
<reference evidence="3 4" key="1">
    <citation type="submission" date="2019-07" db="EMBL/GenBank/DDBJ databases">
        <title>Whole genome shotgun sequence of Cellulomonas aerilata NBRC 106308.</title>
        <authorList>
            <person name="Hosoyama A."/>
            <person name="Uohara A."/>
            <person name="Ohji S."/>
            <person name="Ichikawa N."/>
        </authorList>
    </citation>
    <scope>NUCLEOTIDE SEQUENCE [LARGE SCALE GENOMIC DNA]</scope>
    <source>
        <strain evidence="3 4">NBRC 106308</strain>
    </source>
</reference>
<protein>
    <recommendedName>
        <fullName evidence="2">Transcription factor zinc-finger domain-containing protein</fullName>
    </recommendedName>
</protein>
<dbReference type="AlphaFoldDB" id="A0A512D7I7"/>
<evidence type="ECO:0000256" key="1">
    <source>
        <dbReference type="SAM" id="MobiDB-lite"/>
    </source>
</evidence>
<dbReference type="RefSeq" id="WP_146898553.1">
    <property type="nucleotide sequence ID" value="NZ_BAAARM010000001.1"/>
</dbReference>
<feature type="region of interest" description="Disordered" evidence="1">
    <location>
        <begin position="48"/>
        <end position="147"/>
    </location>
</feature>
<feature type="compositionally biased region" description="Gly residues" evidence="1">
    <location>
        <begin position="69"/>
        <end position="79"/>
    </location>
</feature>
<feature type="compositionally biased region" description="Pro residues" evidence="1">
    <location>
        <begin position="50"/>
        <end position="59"/>
    </location>
</feature>
<dbReference type="EMBL" id="BJYY01000001">
    <property type="protein sequence ID" value="GEO32433.1"/>
    <property type="molecule type" value="Genomic_DNA"/>
</dbReference>
<dbReference type="Proteomes" id="UP000321181">
    <property type="component" value="Unassembled WGS sequence"/>
</dbReference>
<feature type="domain" description="Transcription factor zinc-finger" evidence="2">
    <location>
        <begin position="3"/>
        <end position="43"/>
    </location>
</feature>
<proteinExistence type="predicted"/>
<sequence>MRCPLDVGVDLVMTERQGVEIDYCPTCRGVWLDRGELDKILDRAAELAPSPAPAGPAPRVPVHDPGAPSTGGYGVGGYPPAGAYGDDDRRYARPDDRPRSDDPRRYDDDDRRRYGEDRSRYERHGERGHDPRRKRKESWLGDLLDFG</sequence>
<evidence type="ECO:0000313" key="3">
    <source>
        <dbReference type="EMBL" id="GEO32433.1"/>
    </source>
</evidence>
<keyword evidence="4" id="KW-1185">Reference proteome</keyword>
<name>A0A512D7I7_9CELL</name>
<dbReference type="OrthoDB" id="9814037at2"/>
<organism evidence="3 4">
    <name type="scientific">Cellulomonas aerilata</name>
    <dbReference type="NCBI Taxonomy" id="515326"/>
    <lineage>
        <taxon>Bacteria</taxon>
        <taxon>Bacillati</taxon>
        <taxon>Actinomycetota</taxon>
        <taxon>Actinomycetes</taxon>
        <taxon>Micrococcales</taxon>
        <taxon>Cellulomonadaceae</taxon>
        <taxon>Cellulomonas</taxon>
    </lineage>
</organism>
<comment type="caution">
    <text evidence="3">The sequence shown here is derived from an EMBL/GenBank/DDBJ whole genome shotgun (WGS) entry which is preliminary data.</text>
</comment>
<gene>
    <name evidence="3" type="ORF">CAE01nite_01580</name>
</gene>